<feature type="region of interest" description="Disordered" evidence="1">
    <location>
        <begin position="269"/>
        <end position="295"/>
    </location>
</feature>
<comment type="caution">
    <text evidence="4">The sequence shown here is derived from an EMBL/GenBank/DDBJ whole genome shotgun (WGS) entry which is preliminary data.</text>
</comment>
<dbReference type="RefSeq" id="XP_031022551.1">
    <property type="nucleotide sequence ID" value="XM_031171491.1"/>
</dbReference>
<dbReference type="Proteomes" id="UP000319731">
    <property type="component" value="Unassembled WGS sequence"/>
</dbReference>
<dbReference type="OrthoDB" id="2143914at2759"/>
<dbReference type="InterPro" id="IPR001005">
    <property type="entry name" value="SANT/Myb"/>
</dbReference>
<dbReference type="InterPro" id="IPR017930">
    <property type="entry name" value="Myb_dom"/>
</dbReference>
<keyword evidence="5" id="KW-1185">Reference proteome</keyword>
<gene>
    <name evidence="4" type="ORF">SmJEL517_g05565</name>
</gene>
<accession>A0A507BV08</accession>
<proteinExistence type="predicted"/>
<dbReference type="InterPro" id="IPR009057">
    <property type="entry name" value="Homeodomain-like_sf"/>
</dbReference>
<feature type="compositionally biased region" description="Basic residues" evidence="1">
    <location>
        <begin position="829"/>
        <end position="838"/>
    </location>
</feature>
<dbReference type="EMBL" id="QEAO01000052">
    <property type="protein sequence ID" value="TPX31021.1"/>
    <property type="molecule type" value="Genomic_DNA"/>
</dbReference>
<dbReference type="GeneID" id="42006788"/>
<protein>
    <submittedName>
        <fullName evidence="4">Uncharacterized protein</fullName>
    </submittedName>
</protein>
<dbReference type="STRING" id="1806994.A0A507BV08"/>
<feature type="region of interest" description="Disordered" evidence="1">
    <location>
        <begin position="83"/>
        <end position="193"/>
    </location>
</feature>
<feature type="domain" description="HTH myb-type" evidence="3">
    <location>
        <begin position="32"/>
        <end position="78"/>
    </location>
</feature>
<dbReference type="PROSITE" id="PS51294">
    <property type="entry name" value="HTH_MYB"/>
    <property type="match status" value="1"/>
</dbReference>
<feature type="region of interest" description="Disordered" evidence="1">
    <location>
        <begin position="651"/>
        <end position="775"/>
    </location>
</feature>
<evidence type="ECO:0000259" key="2">
    <source>
        <dbReference type="PROSITE" id="PS50090"/>
    </source>
</evidence>
<dbReference type="Pfam" id="PF00249">
    <property type="entry name" value="Myb_DNA-binding"/>
    <property type="match status" value="1"/>
</dbReference>
<feature type="compositionally biased region" description="Polar residues" evidence="1">
    <location>
        <begin position="1021"/>
        <end position="1030"/>
    </location>
</feature>
<evidence type="ECO:0000313" key="5">
    <source>
        <dbReference type="Proteomes" id="UP000319731"/>
    </source>
</evidence>
<dbReference type="AlphaFoldDB" id="A0A507BV08"/>
<organism evidence="4 5">
    <name type="scientific">Synchytrium microbalum</name>
    <dbReference type="NCBI Taxonomy" id="1806994"/>
    <lineage>
        <taxon>Eukaryota</taxon>
        <taxon>Fungi</taxon>
        <taxon>Fungi incertae sedis</taxon>
        <taxon>Chytridiomycota</taxon>
        <taxon>Chytridiomycota incertae sedis</taxon>
        <taxon>Chytridiomycetes</taxon>
        <taxon>Synchytriales</taxon>
        <taxon>Synchytriaceae</taxon>
        <taxon>Synchytrium</taxon>
    </lineage>
</organism>
<name>A0A507BV08_9FUNG</name>
<feature type="compositionally biased region" description="Polar residues" evidence="1">
    <location>
        <begin position="738"/>
        <end position="759"/>
    </location>
</feature>
<evidence type="ECO:0000256" key="1">
    <source>
        <dbReference type="SAM" id="MobiDB-lite"/>
    </source>
</evidence>
<feature type="compositionally biased region" description="Polar residues" evidence="1">
    <location>
        <begin position="653"/>
        <end position="670"/>
    </location>
</feature>
<reference evidence="4 5" key="1">
    <citation type="journal article" date="2019" name="Sci. Rep.">
        <title>Comparative genomics of chytrid fungi reveal insights into the obligate biotrophic and pathogenic lifestyle of Synchytrium endobioticum.</title>
        <authorList>
            <person name="van de Vossenberg B.T.L.H."/>
            <person name="Warris S."/>
            <person name="Nguyen H.D.T."/>
            <person name="van Gent-Pelzer M.P.E."/>
            <person name="Joly D.L."/>
            <person name="van de Geest H.C."/>
            <person name="Bonants P.J.M."/>
            <person name="Smith D.S."/>
            <person name="Levesque C.A."/>
            <person name="van der Lee T.A.J."/>
        </authorList>
    </citation>
    <scope>NUCLEOTIDE SEQUENCE [LARGE SCALE GENOMIC DNA]</scope>
    <source>
        <strain evidence="4 5">JEL517</strain>
    </source>
</reference>
<dbReference type="SUPFAM" id="SSF46689">
    <property type="entry name" value="Homeodomain-like"/>
    <property type="match status" value="1"/>
</dbReference>
<dbReference type="CDD" id="cd00167">
    <property type="entry name" value="SANT"/>
    <property type="match status" value="1"/>
</dbReference>
<dbReference type="Gene3D" id="1.10.10.60">
    <property type="entry name" value="Homeodomain-like"/>
    <property type="match status" value="1"/>
</dbReference>
<evidence type="ECO:0000313" key="4">
    <source>
        <dbReference type="EMBL" id="TPX31021.1"/>
    </source>
</evidence>
<dbReference type="SMART" id="SM00717">
    <property type="entry name" value="SANT"/>
    <property type="match status" value="2"/>
</dbReference>
<sequence>MAMTTTAATDEMATISNPSTVASAQANSAKLWSTFEDLRLCAAVSQNDDRWMLIASAFPGRSAADCMSRYNELVADNLAPPILKRRNNTADPRRPKKPKIAPPTPAATGNSASSSSGRALHIKSSLTPLSDSAVLNKKTSPPPTPNMSEIKEMKKKPHKVTKPASDGIVQSSTKKRTAPRIPNIPPRPNESLPASDVYHHAAPSSNTHMDIYDNTIERLNQPQHSQDLNLYFSDIFDESVHQQHPPLELSSDGHALALASAFAMEDIEDEEDDADDSASTVDSILATDGHNPTSPSDEMDFLFGEYLENLPSSERDNILPPMPAHPHWVHDASFGFTCEQAETLKDQMLANFQILVQAFTFSSELYGAADSTSGFFSSQLNKLRDLQRHAKTQKLERSVFRHPALSIIPSIIKSEPHPNDKKRHECITNAFENPTHRKDYDRMNERIHGDSFDEWMTSIRNNGDMVWKARTCVSPWPALLDRIVSSTPEFFHDDILPIVIPVRRHRNPFLEHEDELLRMGSERCGGDLREVRARFLPARTVVQMKTRISNLSSRGGADNPIRRFHLLPFKPLTELERHILRETCRKLGPRFGHTALIARPTMLLDATLDLMELHGEYQSSSKRPLPPARNSQYKSYKAIADQRIHQQHALSLPSPTSMPSFSAPTPSANNFVPPPRVKPINVKQSKNQGKAHNQKKQSKQDNVNKKPTAIPQTTSSSRPPLPRAHPRPIAPRLDSHSEVPQSKASPGATQNQPSATTPSHEGIQFPDDGDMNVKSPALGSEAYFAESETENLAAGWSSEQDDGNFGHGEDFLELIFSSPQKQIPNTKKGQGKGGRKRTKDGNRDIYPVPHVGGPRHRSLSRGRGNSVLSDHGLPTPISLPFVSETEKERAKSLPTVEHHATTPFVMNPFVMSSLASMPHMAQMQLQSMQHMPMPSLDINSQPGFSVPPTAYMPAAPYGAPYMFQPVWPTPQMSMEQLAAFGLQCLMTQAHGQPSMYNYPPGYNMMPVPVPQYVSKPRQDEQNSPADSADG</sequence>
<evidence type="ECO:0000259" key="3">
    <source>
        <dbReference type="PROSITE" id="PS51294"/>
    </source>
</evidence>
<feature type="compositionally biased region" description="Polar residues" evidence="1">
    <location>
        <begin position="682"/>
        <end position="691"/>
    </location>
</feature>
<dbReference type="PROSITE" id="PS50090">
    <property type="entry name" value="MYB_LIKE"/>
    <property type="match status" value="1"/>
</dbReference>
<feature type="region of interest" description="Disordered" evidence="1">
    <location>
        <begin position="818"/>
        <end position="872"/>
    </location>
</feature>
<feature type="compositionally biased region" description="Low complexity" evidence="1">
    <location>
        <begin position="106"/>
        <end position="119"/>
    </location>
</feature>
<feature type="domain" description="Myb-like" evidence="2">
    <location>
        <begin position="32"/>
        <end position="74"/>
    </location>
</feature>
<feature type="region of interest" description="Disordered" evidence="1">
    <location>
        <begin position="1010"/>
        <end position="1030"/>
    </location>
</feature>